<organism evidence="3 4">
    <name type="scientific">Methylobacterium aerolatum</name>
    <dbReference type="NCBI Taxonomy" id="418708"/>
    <lineage>
        <taxon>Bacteria</taxon>
        <taxon>Pseudomonadati</taxon>
        <taxon>Pseudomonadota</taxon>
        <taxon>Alphaproteobacteria</taxon>
        <taxon>Hyphomicrobiales</taxon>
        <taxon>Methylobacteriaceae</taxon>
        <taxon>Methylobacterium</taxon>
    </lineage>
</organism>
<keyword evidence="2" id="KW-1133">Transmembrane helix</keyword>
<comment type="caution">
    <text evidence="3">The sequence shown here is derived from an EMBL/GenBank/DDBJ whole genome shotgun (WGS) entry which is preliminary data.</text>
</comment>
<accession>A0ABU0HVQ5</accession>
<evidence type="ECO:0000256" key="2">
    <source>
        <dbReference type="SAM" id="Phobius"/>
    </source>
</evidence>
<dbReference type="Pfam" id="PF09898">
    <property type="entry name" value="DUF2125"/>
    <property type="match status" value="1"/>
</dbReference>
<gene>
    <name evidence="3" type="ORF">QO012_000258</name>
</gene>
<keyword evidence="2" id="KW-0472">Membrane</keyword>
<feature type="region of interest" description="Disordered" evidence="1">
    <location>
        <begin position="324"/>
        <end position="344"/>
    </location>
</feature>
<keyword evidence="2" id="KW-0812">Transmembrane</keyword>
<evidence type="ECO:0008006" key="5">
    <source>
        <dbReference type="Google" id="ProtNLM"/>
    </source>
</evidence>
<protein>
    <recommendedName>
        <fullName evidence="5">DUF2125 domain-containing protein</fullName>
    </recommendedName>
</protein>
<evidence type="ECO:0000313" key="4">
    <source>
        <dbReference type="Proteomes" id="UP001231124"/>
    </source>
</evidence>
<dbReference type="EMBL" id="JAUSVP010000001">
    <property type="protein sequence ID" value="MDQ0445780.1"/>
    <property type="molecule type" value="Genomic_DNA"/>
</dbReference>
<proteinExistence type="predicted"/>
<dbReference type="Proteomes" id="UP001231124">
    <property type="component" value="Unassembled WGS sequence"/>
</dbReference>
<sequence length="371" mass="39128">MTQGMDSRNRVTPDGARPARRRTRLGLFLPYILLAVLAAAWSAGWFWIRGKAEAEIDGWTAREAAAGRTWTCDQRSITGYPFRIELRCASLALSRSDGGFRLGPTTVVAQIYQPRLVILQSQGPFHVQQGDLTGDVTWRSLQGSFHGAAEGFTRASLVVDDPNVTVAGAGMQTVAVAGRHLELHARPDPVRYGTEGAVDVSLQLAQAAVPLLDAMTGGNAPLDASLDATVSHATVIGTGAVPRELEKWRQAGGVLDLGALSLAKGDQRIQARGAVALDDAHRPTGQIDLRAAGVDGLIGTIVGQRFGSKEGALVGQLVGGLLGLGRGRTPPDQPPSESGPPLKALPPLKLVDGQVLFSGFPIPNVRLAPLY</sequence>
<dbReference type="InterPro" id="IPR018666">
    <property type="entry name" value="DUF2125"/>
</dbReference>
<reference evidence="3 4" key="1">
    <citation type="submission" date="2023-07" db="EMBL/GenBank/DDBJ databases">
        <title>Genomic Encyclopedia of Type Strains, Phase IV (KMG-IV): sequencing the most valuable type-strain genomes for metagenomic binning, comparative biology and taxonomic classification.</title>
        <authorList>
            <person name="Goeker M."/>
        </authorList>
    </citation>
    <scope>NUCLEOTIDE SEQUENCE [LARGE SCALE GENOMIC DNA]</scope>
    <source>
        <strain evidence="3 4">DSM 19013</strain>
    </source>
</reference>
<evidence type="ECO:0000256" key="1">
    <source>
        <dbReference type="SAM" id="MobiDB-lite"/>
    </source>
</evidence>
<dbReference type="RefSeq" id="WP_238204975.1">
    <property type="nucleotide sequence ID" value="NZ_BPQE01000020.1"/>
</dbReference>
<keyword evidence="4" id="KW-1185">Reference proteome</keyword>
<evidence type="ECO:0000313" key="3">
    <source>
        <dbReference type="EMBL" id="MDQ0445780.1"/>
    </source>
</evidence>
<name>A0ABU0HVQ5_9HYPH</name>
<feature type="transmembrane region" description="Helical" evidence="2">
    <location>
        <begin position="27"/>
        <end position="48"/>
    </location>
</feature>